<dbReference type="InterPro" id="IPR036291">
    <property type="entry name" value="NAD(P)-bd_dom_sf"/>
</dbReference>
<dbReference type="SUPFAM" id="SSF51735">
    <property type="entry name" value="NAD(P)-binding Rossmann-fold domains"/>
    <property type="match status" value="1"/>
</dbReference>
<organism evidence="3">
    <name type="scientific">freshwater metagenome</name>
    <dbReference type="NCBI Taxonomy" id="449393"/>
    <lineage>
        <taxon>unclassified sequences</taxon>
        <taxon>metagenomes</taxon>
        <taxon>ecological metagenomes</taxon>
    </lineage>
</organism>
<dbReference type="GO" id="GO:0016491">
    <property type="term" value="F:oxidoreductase activity"/>
    <property type="evidence" value="ECO:0007669"/>
    <property type="project" value="UniProtKB-KW"/>
</dbReference>
<gene>
    <name evidence="3" type="ORF">UFOPK1722_01969</name>
</gene>
<keyword evidence="2" id="KW-0560">Oxidoreductase</keyword>
<comment type="similarity">
    <text evidence="1">Belongs to the short-chain dehydrogenases/reductases (SDR) family.</text>
</comment>
<dbReference type="InterPro" id="IPR002347">
    <property type="entry name" value="SDR_fam"/>
</dbReference>
<proteinExistence type="inferred from homology"/>
<dbReference type="PROSITE" id="PS00061">
    <property type="entry name" value="ADH_SHORT"/>
    <property type="match status" value="1"/>
</dbReference>
<evidence type="ECO:0000313" key="3">
    <source>
        <dbReference type="EMBL" id="CAB4597045.1"/>
    </source>
</evidence>
<dbReference type="EMBL" id="CAEZTS010000251">
    <property type="protein sequence ID" value="CAB4597045.1"/>
    <property type="molecule type" value="Genomic_DNA"/>
</dbReference>
<evidence type="ECO:0000256" key="2">
    <source>
        <dbReference type="ARBA" id="ARBA00023002"/>
    </source>
</evidence>
<reference evidence="3" key="1">
    <citation type="submission" date="2020-05" db="EMBL/GenBank/DDBJ databases">
        <authorList>
            <person name="Chiriac C."/>
            <person name="Salcher M."/>
            <person name="Ghai R."/>
            <person name="Kavagutti S V."/>
        </authorList>
    </citation>
    <scope>NUCLEOTIDE SEQUENCE</scope>
</reference>
<sequence length="303" mass="31294">MSTAHPGSELRFDGRVAVVTGAGRGLGREHALMLASRGARVVVNDVNAEHAHATADDIVARGGVAVADTNTVATPEGAAAIVRSALDSLGGLHVVLNNAGRGGPSGPFETSPLDLMDTIVRTHLVGTYLVCHAAWPVLRAQGYGRILNTASSAAIGNSGMAAYSMAKSGLLGLTRSLAVEGAEHDIKVNALMPIGYTRSAALNPNPDTRAWMERNFPPHLCAAAAVVLLHETAPATGDFFPTGAGRTALIGSITTPGWNGGPSADPEQLLAHWPEVTATEGAVWMRHSRDDLGFYTGDAAFPG</sequence>
<dbReference type="InterPro" id="IPR020904">
    <property type="entry name" value="Sc_DH/Rdtase_CS"/>
</dbReference>
<evidence type="ECO:0000256" key="1">
    <source>
        <dbReference type="ARBA" id="ARBA00006484"/>
    </source>
</evidence>
<name>A0A6J6GD72_9ZZZZ</name>
<dbReference type="PANTHER" id="PTHR45024">
    <property type="entry name" value="DEHYDROGENASES, SHORT CHAIN"/>
    <property type="match status" value="1"/>
</dbReference>
<dbReference type="InterPro" id="IPR051687">
    <property type="entry name" value="Peroxisomal_Beta-Oxidation"/>
</dbReference>
<dbReference type="Pfam" id="PF00106">
    <property type="entry name" value="adh_short"/>
    <property type="match status" value="1"/>
</dbReference>
<dbReference type="PRINTS" id="PR00080">
    <property type="entry name" value="SDRFAMILY"/>
</dbReference>
<dbReference type="Gene3D" id="3.40.50.720">
    <property type="entry name" value="NAD(P)-binding Rossmann-like Domain"/>
    <property type="match status" value="1"/>
</dbReference>
<dbReference type="PANTHER" id="PTHR45024:SF2">
    <property type="entry name" value="SCP2 DOMAIN-CONTAINING PROTEIN"/>
    <property type="match status" value="1"/>
</dbReference>
<dbReference type="PRINTS" id="PR00081">
    <property type="entry name" value="GDHRDH"/>
</dbReference>
<accession>A0A6J6GD72</accession>
<dbReference type="AlphaFoldDB" id="A0A6J6GD72"/>
<protein>
    <submittedName>
        <fullName evidence="3">Unannotated protein</fullName>
    </submittedName>
</protein>